<dbReference type="InterPro" id="IPR050469">
    <property type="entry name" value="Diguanylate_Cyclase"/>
</dbReference>
<accession>A0A0B5KA13</accession>
<dbReference type="Pfam" id="PF00990">
    <property type="entry name" value="GGDEF"/>
    <property type="match status" value="1"/>
</dbReference>
<evidence type="ECO:0000256" key="1">
    <source>
        <dbReference type="ARBA" id="ARBA00012528"/>
    </source>
</evidence>
<dbReference type="Gene3D" id="3.30.70.270">
    <property type="match status" value="1"/>
</dbReference>
<dbReference type="NCBIfam" id="TIGR00254">
    <property type="entry name" value="GGDEF"/>
    <property type="match status" value="1"/>
</dbReference>
<reference evidence="3 4" key="1">
    <citation type="submission" date="2017-09" db="EMBL/GenBank/DDBJ databases">
        <authorList>
            <person name="Ehlers B."/>
            <person name="Leendertz F.H."/>
        </authorList>
    </citation>
    <scope>NUCLEOTIDE SEQUENCE [LARGE SCALE GENOMIC DNA]</scope>
    <source>
        <strain evidence="3 4">DJ-1</strain>
    </source>
</reference>
<protein>
    <recommendedName>
        <fullName evidence="1">diguanylate cyclase</fullName>
        <ecNumber evidence="1">2.7.7.65</ecNumber>
    </recommendedName>
</protein>
<dbReference type="RefSeq" id="WP_023661513.1">
    <property type="nucleotide sequence ID" value="NZ_CP010359.1"/>
</dbReference>
<dbReference type="InterPro" id="IPR000160">
    <property type="entry name" value="GGDEF_dom"/>
</dbReference>
<dbReference type="GO" id="GO:1902201">
    <property type="term" value="P:negative regulation of bacterial-type flagellum-dependent cell motility"/>
    <property type="evidence" value="ECO:0007669"/>
    <property type="project" value="TreeGrafter"/>
</dbReference>
<name>A0A0B5KA13_PSEDL</name>
<dbReference type="GO" id="GO:0052621">
    <property type="term" value="F:diguanylate cyclase activity"/>
    <property type="evidence" value="ECO:0007669"/>
    <property type="project" value="UniProtKB-EC"/>
</dbReference>
<organism evidence="3 4">
    <name type="scientific">Pseudomonas plecoglossicida</name>
    <dbReference type="NCBI Taxonomy" id="70775"/>
    <lineage>
        <taxon>Bacteria</taxon>
        <taxon>Pseudomonadati</taxon>
        <taxon>Pseudomonadota</taxon>
        <taxon>Gammaproteobacteria</taxon>
        <taxon>Pseudomonadales</taxon>
        <taxon>Pseudomonadaceae</taxon>
        <taxon>Pseudomonas</taxon>
    </lineage>
</organism>
<dbReference type="InterPro" id="IPR043128">
    <property type="entry name" value="Rev_trsase/Diguanyl_cyclase"/>
</dbReference>
<dbReference type="SMART" id="SM00267">
    <property type="entry name" value="GGDEF"/>
    <property type="match status" value="1"/>
</dbReference>
<comment type="catalytic activity">
    <reaction evidence="2">
        <text>2 GTP = 3',3'-c-di-GMP + 2 diphosphate</text>
        <dbReference type="Rhea" id="RHEA:24898"/>
        <dbReference type="ChEBI" id="CHEBI:33019"/>
        <dbReference type="ChEBI" id="CHEBI:37565"/>
        <dbReference type="ChEBI" id="CHEBI:58805"/>
        <dbReference type="EC" id="2.7.7.65"/>
    </reaction>
</comment>
<dbReference type="SUPFAM" id="SSF55073">
    <property type="entry name" value="Nucleotide cyclase"/>
    <property type="match status" value="1"/>
</dbReference>
<dbReference type="AlphaFoldDB" id="A0A0B5KA13"/>
<sequence>MFKTIEAHVRKQVAPAALRAEFRQHEFEVMRPFCLLVFCVSILIWLVFDLIVSFLGGQGFTWLSYLFITLLGSLTVVLRFTRRSHHFDVLNLLFIAAITLGMRLVIEGIPVAQRPVWLVLGVSTVLYAVSVLPVRRWSFFCAMAITWVVLNPFYHTRIGPDELEGAMLISYAVFLSGLVIYSYLQMRKAKLHNFYLSKVLLDQAYVDALTEIPNRRSFMAQAGHQLRLATTEQYLAMIDIDNFKRVNDRFGHDVGDEVLKRVALHIKASMAGYEFARLGGEEFAIFFQGLDQQGAEQRVAALCQRVREDVGEHPVTISIGLARVDQGDSLTTALVRADQALYEAKHSGKDRFVLWSARLAESD</sequence>
<dbReference type="Proteomes" id="UP000218102">
    <property type="component" value="Unassembled WGS sequence"/>
</dbReference>
<dbReference type="CDD" id="cd01949">
    <property type="entry name" value="GGDEF"/>
    <property type="match status" value="1"/>
</dbReference>
<evidence type="ECO:0000313" key="3">
    <source>
        <dbReference type="EMBL" id="PBJ93529.1"/>
    </source>
</evidence>
<dbReference type="PANTHER" id="PTHR45138:SF9">
    <property type="entry name" value="DIGUANYLATE CYCLASE DGCM-RELATED"/>
    <property type="match status" value="1"/>
</dbReference>
<evidence type="ECO:0000256" key="2">
    <source>
        <dbReference type="ARBA" id="ARBA00034247"/>
    </source>
</evidence>
<dbReference type="PANTHER" id="PTHR45138">
    <property type="entry name" value="REGULATORY COMPONENTS OF SENSORY TRANSDUCTION SYSTEM"/>
    <property type="match status" value="1"/>
</dbReference>
<dbReference type="KEGG" id="ppj:RK21_01737"/>
<dbReference type="GO" id="GO:0043709">
    <property type="term" value="P:cell adhesion involved in single-species biofilm formation"/>
    <property type="evidence" value="ECO:0007669"/>
    <property type="project" value="TreeGrafter"/>
</dbReference>
<dbReference type="PROSITE" id="PS50887">
    <property type="entry name" value="GGDEF"/>
    <property type="match status" value="1"/>
</dbReference>
<dbReference type="EC" id="2.7.7.65" evidence="1"/>
<dbReference type="InterPro" id="IPR029787">
    <property type="entry name" value="Nucleotide_cyclase"/>
</dbReference>
<evidence type="ECO:0000313" key="4">
    <source>
        <dbReference type="Proteomes" id="UP000218102"/>
    </source>
</evidence>
<proteinExistence type="predicted"/>
<dbReference type="EMBL" id="NTME01000027">
    <property type="protein sequence ID" value="PBJ93529.1"/>
    <property type="molecule type" value="Genomic_DNA"/>
</dbReference>
<dbReference type="GO" id="GO:0005886">
    <property type="term" value="C:plasma membrane"/>
    <property type="evidence" value="ECO:0007669"/>
    <property type="project" value="TreeGrafter"/>
</dbReference>
<gene>
    <name evidence="3" type="ORF">CMV24_21560</name>
</gene>
<comment type="caution">
    <text evidence="3">The sequence shown here is derived from an EMBL/GenBank/DDBJ whole genome shotgun (WGS) entry which is preliminary data.</text>
</comment>